<sequence length="94" mass="11206">MRDKNRLSRLLEHRWFLQTVPLKYIWTWPGVGDLPKDWCTLSVIDISKRLESITETLHSVQKIYSMIPHINEILYLLPPILVMGSEIRNTKYKQ</sequence>
<organism evidence="1 2">
    <name type="scientific">candidate division WWE3 bacterium RBG_16_37_10</name>
    <dbReference type="NCBI Taxonomy" id="1802610"/>
    <lineage>
        <taxon>Bacteria</taxon>
        <taxon>Katanobacteria</taxon>
    </lineage>
</organism>
<dbReference type="STRING" id="1802610.A2W32_04975"/>
<reference evidence="1 2" key="1">
    <citation type="journal article" date="2016" name="Nat. Commun.">
        <title>Thousands of microbial genomes shed light on interconnected biogeochemical processes in an aquifer system.</title>
        <authorList>
            <person name="Anantharaman K."/>
            <person name="Brown C.T."/>
            <person name="Hug L.A."/>
            <person name="Sharon I."/>
            <person name="Castelle C.J."/>
            <person name="Probst A.J."/>
            <person name="Thomas B.C."/>
            <person name="Singh A."/>
            <person name="Wilkins M.J."/>
            <person name="Karaoz U."/>
            <person name="Brodie E.L."/>
            <person name="Williams K.H."/>
            <person name="Hubbard S.S."/>
            <person name="Banfield J.F."/>
        </authorList>
    </citation>
    <scope>NUCLEOTIDE SEQUENCE [LARGE SCALE GENOMIC DNA]</scope>
</reference>
<protein>
    <submittedName>
        <fullName evidence="1">Uncharacterized protein</fullName>
    </submittedName>
</protein>
<dbReference type="EMBL" id="MEUT01000046">
    <property type="protein sequence ID" value="OGC49660.1"/>
    <property type="molecule type" value="Genomic_DNA"/>
</dbReference>
<proteinExistence type="predicted"/>
<dbReference type="Proteomes" id="UP000177371">
    <property type="component" value="Unassembled WGS sequence"/>
</dbReference>
<dbReference type="AlphaFoldDB" id="A0A1F4UXT8"/>
<accession>A0A1F4UXT8</accession>
<evidence type="ECO:0000313" key="2">
    <source>
        <dbReference type="Proteomes" id="UP000177371"/>
    </source>
</evidence>
<name>A0A1F4UXT8_UNCKA</name>
<evidence type="ECO:0000313" key="1">
    <source>
        <dbReference type="EMBL" id="OGC49660.1"/>
    </source>
</evidence>
<comment type="caution">
    <text evidence="1">The sequence shown here is derived from an EMBL/GenBank/DDBJ whole genome shotgun (WGS) entry which is preliminary data.</text>
</comment>
<gene>
    <name evidence="1" type="ORF">A2W32_04975</name>
</gene>